<dbReference type="Proteomes" id="UP000247702">
    <property type="component" value="Unassembled WGS sequence"/>
</dbReference>
<protein>
    <submittedName>
        <fullName evidence="2">Uncharacterized protein</fullName>
    </submittedName>
</protein>
<evidence type="ECO:0000256" key="1">
    <source>
        <dbReference type="SAM" id="MobiDB-lite"/>
    </source>
</evidence>
<accession>A0A2Z6RZZ4</accession>
<evidence type="ECO:0000313" key="3">
    <source>
        <dbReference type="Proteomes" id="UP000247702"/>
    </source>
</evidence>
<comment type="caution">
    <text evidence="2">The sequence shown here is derived from an EMBL/GenBank/DDBJ whole genome shotgun (WGS) entry which is preliminary data.</text>
</comment>
<organism evidence="2 3">
    <name type="scientific">Rhizophagus clarus</name>
    <dbReference type="NCBI Taxonomy" id="94130"/>
    <lineage>
        <taxon>Eukaryota</taxon>
        <taxon>Fungi</taxon>
        <taxon>Fungi incertae sedis</taxon>
        <taxon>Mucoromycota</taxon>
        <taxon>Glomeromycotina</taxon>
        <taxon>Glomeromycetes</taxon>
        <taxon>Glomerales</taxon>
        <taxon>Glomeraceae</taxon>
        <taxon>Rhizophagus</taxon>
    </lineage>
</organism>
<keyword evidence="3" id="KW-1185">Reference proteome</keyword>
<proteinExistence type="predicted"/>
<dbReference type="EMBL" id="BEXD01002212">
    <property type="protein sequence ID" value="GBB97408.1"/>
    <property type="molecule type" value="Genomic_DNA"/>
</dbReference>
<feature type="region of interest" description="Disordered" evidence="1">
    <location>
        <begin position="114"/>
        <end position="141"/>
    </location>
</feature>
<feature type="compositionally biased region" description="Polar residues" evidence="1">
    <location>
        <begin position="114"/>
        <end position="133"/>
    </location>
</feature>
<evidence type="ECO:0000313" key="2">
    <source>
        <dbReference type="EMBL" id="GBB97408.1"/>
    </source>
</evidence>
<name>A0A2Z6RZZ4_9GLOM</name>
<gene>
    <name evidence="2" type="ORF">RclHR1_02990009</name>
</gene>
<dbReference type="AlphaFoldDB" id="A0A2Z6RZZ4"/>
<reference evidence="2 3" key="1">
    <citation type="submission" date="2017-11" db="EMBL/GenBank/DDBJ databases">
        <title>The genome of Rhizophagus clarus HR1 reveals common genetic basis of auxotrophy among arbuscular mycorrhizal fungi.</title>
        <authorList>
            <person name="Kobayashi Y."/>
        </authorList>
    </citation>
    <scope>NUCLEOTIDE SEQUENCE [LARGE SCALE GENOMIC DNA]</scope>
    <source>
        <strain evidence="2 3">HR1</strain>
    </source>
</reference>
<sequence length="436" mass="49475">MFIRDLLVKQQTQVITEVKYACSIEDTFPVEVIPKISTASIPSNQCDKVNSSPSSMSGQKSLKDREMDAFLELEYKRKVSDEIKQCNKEKKLLRESVNQNSLSCDTEIIIQQKNIPKISQENPGHNNSTNNSGDIKPTKSHSEDVKTMTKCHNQNDVISKVSVLDESDTTSEILELENQIVEGLVQELTSKFSFASGNESLNEGEVNISEISKPCIQDMIPGSTQSLSELFDKAIKSGQKQILCWFYYSLEFENKVRNLTADGKTKDKTAKSKIYKEMKLFLLNITNVNLRKKTERARKILKLFGEGGVGDFENCDKMSRSEHFEKSEKIRETTNGNQTNAFIPLKAEVSISANVLSGSHSNSTYDRTYFHNKILDQYPNLYREFSSENFDYYGVTEETSCPLCKLKYDDEESIEGTYKAGSYFIKCEQCEIEIVA</sequence>